<dbReference type="Gene3D" id="1.10.10.10">
    <property type="entry name" value="Winged helix-like DNA-binding domain superfamily/Winged helix DNA-binding domain"/>
    <property type="match status" value="1"/>
</dbReference>
<dbReference type="PRINTS" id="PR00053">
    <property type="entry name" value="FORKHEAD"/>
</dbReference>
<dbReference type="PROSITE" id="PS50039">
    <property type="entry name" value="FORK_HEAD_3"/>
    <property type="match status" value="1"/>
</dbReference>
<dbReference type="InterPro" id="IPR001766">
    <property type="entry name" value="Fork_head_dom"/>
</dbReference>
<dbReference type="InterPro" id="IPR050211">
    <property type="entry name" value="FOX_domain-containing"/>
</dbReference>
<dbReference type="InterPro" id="IPR030456">
    <property type="entry name" value="TF_fork_head_CS_2"/>
</dbReference>
<dbReference type="SMART" id="SM00339">
    <property type="entry name" value="FH"/>
    <property type="match status" value="1"/>
</dbReference>
<dbReference type="SUPFAM" id="SSF46785">
    <property type="entry name" value="Winged helix' DNA-binding domain"/>
    <property type="match status" value="1"/>
</dbReference>
<feature type="DNA-binding region" description="Fork-head" evidence="7">
    <location>
        <begin position="95"/>
        <end position="193"/>
    </location>
</feature>
<dbReference type="GO" id="GO:0000981">
    <property type="term" value="F:DNA-binding transcription factor activity, RNA polymerase II-specific"/>
    <property type="evidence" value="ECO:0007669"/>
    <property type="project" value="TreeGrafter"/>
</dbReference>
<dbReference type="GO" id="GO:0009653">
    <property type="term" value="P:anatomical structure morphogenesis"/>
    <property type="evidence" value="ECO:0007669"/>
    <property type="project" value="TreeGrafter"/>
</dbReference>
<dbReference type="PANTHER" id="PTHR11829">
    <property type="entry name" value="FORKHEAD BOX PROTEIN"/>
    <property type="match status" value="1"/>
</dbReference>
<organism evidence="10 11">
    <name type="scientific">Ovis ammon polii</name>
    <dbReference type="NCBI Taxonomy" id="230172"/>
    <lineage>
        <taxon>Eukaryota</taxon>
        <taxon>Metazoa</taxon>
        <taxon>Chordata</taxon>
        <taxon>Craniata</taxon>
        <taxon>Vertebrata</taxon>
        <taxon>Euteleostomi</taxon>
        <taxon>Mammalia</taxon>
        <taxon>Eutheria</taxon>
        <taxon>Laurasiatheria</taxon>
        <taxon>Artiodactyla</taxon>
        <taxon>Ruminantia</taxon>
        <taxon>Pecora</taxon>
        <taxon>Bovidae</taxon>
        <taxon>Caprinae</taxon>
        <taxon>Ovis</taxon>
    </lineage>
</organism>
<feature type="compositionally biased region" description="Basic and acidic residues" evidence="8">
    <location>
        <begin position="197"/>
        <end position="209"/>
    </location>
</feature>
<dbReference type="GO" id="GO:0030154">
    <property type="term" value="P:cell differentiation"/>
    <property type="evidence" value="ECO:0007669"/>
    <property type="project" value="TreeGrafter"/>
</dbReference>
<comment type="subunit">
    <text evidence="6">Interacts with KDM5B. Interacts with GRG6/TLE6. Interacts with TLE1; the interaction is inhibited by interaction with TLE6/GRG6.</text>
</comment>
<feature type="region of interest" description="Disordered" evidence="8">
    <location>
        <begin position="1"/>
        <end position="91"/>
    </location>
</feature>
<evidence type="ECO:0000256" key="3">
    <source>
        <dbReference type="ARBA" id="ARBA00023242"/>
    </source>
</evidence>
<dbReference type="AlphaFoldDB" id="A0AAD4TPV8"/>
<dbReference type="EMBL" id="JAKZEL010000023">
    <property type="protein sequence ID" value="KAI4532067.1"/>
    <property type="molecule type" value="Genomic_DNA"/>
</dbReference>
<name>A0AAD4TPV8_OVIAM</name>
<evidence type="ECO:0000256" key="5">
    <source>
        <dbReference type="ARBA" id="ARBA00034868"/>
    </source>
</evidence>
<feature type="region of interest" description="Disordered" evidence="8">
    <location>
        <begin position="258"/>
        <end position="277"/>
    </location>
</feature>
<proteinExistence type="predicted"/>
<dbReference type="Proteomes" id="UP001214576">
    <property type="component" value="Unassembled WGS sequence"/>
</dbReference>
<evidence type="ECO:0000256" key="8">
    <source>
        <dbReference type="SAM" id="MobiDB-lite"/>
    </source>
</evidence>
<evidence type="ECO:0000313" key="10">
    <source>
        <dbReference type="EMBL" id="KAI4532067.1"/>
    </source>
</evidence>
<dbReference type="FunFam" id="1.10.10.10:FF:000135">
    <property type="entry name" value="forkhead box protein G1"/>
    <property type="match status" value="1"/>
</dbReference>
<reference evidence="10" key="1">
    <citation type="submission" date="2022-03" db="EMBL/GenBank/DDBJ databases">
        <title>Genomic analyses of argali, domestic sheep and their hybrids provide insights into chromosomal evolution, heterosis and genetic basis of agronomic traits.</title>
        <authorList>
            <person name="Li M."/>
        </authorList>
    </citation>
    <scope>NUCLEOTIDE SEQUENCE</scope>
    <source>
        <strain evidence="10">CAU-MHL-2022a</strain>
        <tissue evidence="10">Skin</tissue>
    </source>
</reference>
<evidence type="ECO:0000256" key="7">
    <source>
        <dbReference type="PROSITE-ProRule" id="PRU00089"/>
    </source>
</evidence>
<comment type="subcellular location">
    <subcellularLocation>
        <location evidence="1 7">Nucleus</location>
    </subcellularLocation>
</comment>
<dbReference type="GO" id="GO:0000978">
    <property type="term" value="F:RNA polymerase II cis-regulatory region sequence-specific DNA binding"/>
    <property type="evidence" value="ECO:0007669"/>
    <property type="project" value="TreeGrafter"/>
</dbReference>
<feature type="region of interest" description="Disordered" evidence="8">
    <location>
        <begin position="190"/>
        <end position="243"/>
    </location>
</feature>
<keyword evidence="2 7" id="KW-0238">DNA-binding</keyword>
<keyword evidence="11" id="KW-1185">Reference proteome</keyword>
<evidence type="ECO:0000256" key="2">
    <source>
        <dbReference type="ARBA" id="ARBA00023125"/>
    </source>
</evidence>
<keyword evidence="3 7" id="KW-0539">Nucleus</keyword>
<dbReference type="GO" id="GO:0005634">
    <property type="term" value="C:nucleus"/>
    <property type="evidence" value="ECO:0007669"/>
    <property type="project" value="UniProtKB-SubCell"/>
</dbReference>
<evidence type="ECO:0000256" key="6">
    <source>
        <dbReference type="ARBA" id="ARBA00046884"/>
    </source>
</evidence>
<sequence length="454" mass="49412">MFDSSQYPYNCFNYDADDYPAGSSDEEKRLTRPAYRAALGAPGGPPDSNNHRPPTPAPSSPVPRGRQSAAVPARAGDCSRSRAPGPLPARRGLSSPVRSYIALIAMAIQQSPTGRLTLSGIYDFIARRFPYYRANRRAWQNSIRHNLSLNSCFVKVPRTDGHERGKGNYWTFAGGCESLLDLFENGNFRRRRRRRGPKGEEARGARGRDAGAPPGPPEPASARGTPVPRCEPLTPASPAVPRSAAHGDIKFSIDYILSAPDPSRGGRPPHVQEGRHPPLEARQVDLGLWTISETCGTAAQDWDTACGSGVWLPLCRGYTRVCACGQTCKPPLWLLGGLAHKTGQVPRSFRTEAFSQPAAGQELRVRRASQFGPKLLVRFQEEYGPEETIGDSPLPSFLEDPEQAAAAQKEPPEHLCPWHRRIWGHVAQPLSVGFVAAMPPPPGSCRDSLPLAAL</sequence>
<dbReference type="PANTHER" id="PTHR11829:SF211">
    <property type="entry name" value="FORKHEAD BOX PROTEIN L3"/>
    <property type="match status" value="1"/>
</dbReference>
<dbReference type="InterPro" id="IPR036390">
    <property type="entry name" value="WH_DNA-bd_sf"/>
</dbReference>
<accession>A0AAD4TPV8</accession>
<feature type="domain" description="Fork-head" evidence="9">
    <location>
        <begin position="95"/>
        <end position="193"/>
    </location>
</feature>
<dbReference type="PROSITE" id="PS00658">
    <property type="entry name" value="FORK_HEAD_2"/>
    <property type="match status" value="1"/>
</dbReference>
<protein>
    <recommendedName>
        <fullName evidence="5">Forkhead box protein G1</fullName>
    </recommendedName>
</protein>
<evidence type="ECO:0000313" key="11">
    <source>
        <dbReference type="Proteomes" id="UP001214576"/>
    </source>
</evidence>
<feature type="region of interest" description="Disordered" evidence="8">
    <location>
        <begin position="386"/>
        <end position="411"/>
    </location>
</feature>
<comment type="caution">
    <text evidence="10">The sequence shown here is derived from an EMBL/GenBank/DDBJ whole genome shotgun (WGS) entry which is preliminary data.</text>
</comment>
<evidence type="ECO:0000259" key="9">
    <source>
        <dbReference type="PROSITE" id="PS50039"/>
    </source>
</evidence>
<dbReference type="Pfam" id="PF00250">
    <property type="entry name" value="Forkhead"/>
    <property type="match status" value="1"/>
</dbReference>
<evidence type="ECO:0000256" key="4">
    <source>
        <dbReference type="ARBA" id="ARBA00034686"/>
    </source>
</evidence>
<comment type="function">
    <text evidence="4">Transcription repression factor which plays an important role in the establishment of the regional subdivision of the developing brain and in the development of the telencephalon.</text>
</comment>
<dbReference type="InterPro" id="IPR036388">
    <property type="entry name" value="WH-like_DNA-bd_sf"/>
</dbReference>
<evidence type="ECO:0000256" key="1">
    <source>
        <dbReference type="ARBA" id="ARBA00004123"/>
    </source>
</evidence>
<dbReference type="GO" id="GO:0007420">
    <property type="term" value="P:brain development"/>
    <property type="evidence" value="ECO:0007669"/>
    <property type="project" value="UniProtKB-ARBA"/>
</dbReference>
<gene>
    <name evidence="10" type="ORF">MG293_018581</name>
</gene>